<protein>
    <recommendedName>
        <fullName evidence="4">Lipocalin-like domain-containing protein</fullName>
    </recommendedName>
</protein>
<evidence type="ECO:0000256" key="1">
    <source>
        <dbReference type="SAM" id="SignalP"/>
    </source>
</evidence>
<dbReference type="AlphaFoldDB" id="A0A7K1Y891"/>
<feature type="signal peptide" evidence="1">
    <location>
        <begin position="1"/>
        <end position="27"/>
    </location>
</feature>
<dbReference type="RefSeq" id="WP_160843800.1">
    <property type="nucleotide sequence ID" value="NZ_WVHT01000002.1"/>
</dbReference>
<evidence type="ECO:0008006" key="4">
    <source>
        <dbReference type="Google" id="ProtNLM"/>
    </source>
</evidence>
<dbReference type="Proteomes" id="UP000466586">
    <property type="component" value="Unassembled WGS sequence"/>
</dbReference>
<keyword evidence="1" id="KW-0732">Signal</keyword>
<sequence>MKKTPKHLLFSLTLLLFSFLFSECKKAEPAVANELIIGKWELRSSFNGLSGSETKYLAGNGNELRFTTNTYEIYSNGKISQNGQYQIAKVKSVLSGEMVDQIIYDNNTNSVHVTIKIQNNQLTYAVDAFDGPINIYERY</sequence>
<gene>
    <name evidence="2" type="ORF">GS399_06615</name>
</gene>
<keyword evidence="3" id="KW-1185">Reference proteome</keyword>
<accession>A0A7K1Y891</accession>
<dbReference type="EMBL" id="WVHT01000002">
    <property type="protein sequence ID" value="MXV50640.1"/>
    <property type="molecule type" value="Genomic_DNA"/>
</dbReference>
<proteinExistence type="predicted"/>
<organism evidence="2 3">
    <name type="scientific">Hufsiella arboris</name>
    <dbReference type="NCBI Taxonomy" id="2695275"/>
    <lineage>
        <taxon>Bacteria</taxon>
        <taxon>Pseudomonadati</taxon>
        <taxon>Bacteroidota</taxon>
        <taxon>Sphingobacteriia</taxon>
        <taxon>Sphingobacteriales</taxon>
        <taxon>Sphingobacteriaceae</taxon>
        <taxon>Hufsiella</taxon>
    </lineage>
</organism>
<comment type="caution">
    <text evidence="2">The sequence shown here is derived from an EMBL/GenBank/DDBJ whole genome shotgun (WGS) entry which is preliminary data.</text>
</comment>
<feature type="chain" id="PRO_5029859416" description="Lipocalin-like domain-containing protein" evidence="1">
    <location>
        <begin position="28"/>
        <end position="139"/>
    </location>
</feature>
<name>A0A7K1Y891_9SPHI</name>
<reference evidence="2 3" key="1">
    <citation type="submission" date="2019-11" db="EMBL/GenBank/DDBJ databases">
        <title>Pedobacter sp. HMF7647 Genome sequencing and assembly.</title>
        <authorList>
            <person name="Kang H."/>
            <person name="Kim H."/>
            <person name="Joh K."/>
        </authorList>
    </citation>
    <scope>NUCLEOTIDE SEQUENCE [LARGE SCALE GENOMIC DNA]</scope>
    <source>
        <strain evidence="2 3">HMF7647</strain>
    </source>
</reference>
<evidence type="ECO:0000313" key="2">
    <source>
        <dbReference type="EMBL" id="MXV50640.1"/>
    </source>
</evidence>
<evidence type="ECO:0000313" key="3">
    <source>
        <dbReference type="Proteomes" id="UP000466586"/>
    </source>
</evidence>